<dbReference type="Proteomes" id="UP000315112">
    <property type="component" value="Unassembled WGS sequence"/>
</dbReference>
<evidence type="ECO:0000313" key="2">
    <source>
        <dbReference type="EMBL" id="TWI50250.1"/>
    </source>
</evidence>
<dbReference type="AlphaFoldDB" id="A0A562Q1C6"/>
<keyword evidence="4" id="KW-1185">Reference proteome</keyword>
<evidence type="ECO:0000313" key="3">
    <source>
        <dbReference type="Proteomes" id="UP000315112"/>
    </source>
</evidence>
<reference evidence="1 4" key="3">
    <citation type="submission" date="2019-12" db="EMBL/GenBank/DDBJ databases">
        <title>Draft Genome Sequences of Six Type Strains of the Genus Massilia.</title>
        <authorList>
            <person name="Miess H."/>
            <person name="Frediansyah A."/>
            <person name="Goeker M."/>
            <person name="Gross H."/>
        </authorList>
    </citation>
    <scope>NUCLEOTIDE SEQUENCE [LARGE SCALE GENOMIC DNA]</scope>
    <source>
        <strain evidence="1 4">DSM 26639</strain>
    </source>
</reference>
<accession>A0A562Q1C6</accession>
<name>A0A562Q1C6_9BURK</name>
<organism evidence="2 3">
    <name type="scientific">Pseudoduganella flava</name>
    <dbReference type="NCBI Taxonomy" id="871742"/>
    <lineage>
        <taxon>Bacteria</taxon>
        <taxon>Pseudomonadati</taxon>
        <taxon>Pseudomonadota</taxon>
        <taxon>Betaproteobacteria</taxon>
        <taxon>Burkholderiales</taxon>
        <taxon>Oxalobacteraceae</taxon>
        <taxon>Telluria group</taxon>
        <taxon>Pseudoduganella</taxon>
    </lineage>
</organism>
<reference evidence="2" key="2">
    <citation type="submission" date="2019-07" db="EMBL/GenBank/DDBJ databases">
        <authorList>
            <person name="Whitman W."/>
            <person name="Huntemann M."/>
            <person name="Clum A."/>
            <person name="Pillay M."/>
            <person name="Palaniappan K."/>
            <person name="Varghese N."/>
            <person name="Mikhailova N."/>
            <person name="Stamatis D."/>
            <person name="Reddy T."/>
            <person name="Daum C."/>
            <person name="Shapiro N."/>
            <person name="Ivanova N."/>
            <person name="Kyrpides N."/>
            <person name="Woyke T."/>
        </authorList>
    </citation>
    <scope>NUCLEOTIDE SEQUENCE</scope>
    <source>
        <strain evidence="2">CGMCC 1.10685</strain>
    </source>
</reference>
<dbReference type="EMBL" id="VLKW01000002">
    <property type="protein sequence ID" value="TWI50250.1"/>
    <property type="molecule type" value="Genomic_DNA"/>
</dbReference>
<protein>
    <submittedName>
        <fullName evidence="1 2">Baseplate assembly protein</fullName>
    </submittedName>
</protein>
<dbReference type="Proteomes" id="UP000437862">
    <property type="component" value="Chromosome"/>
</dbReference>
<proteinExistence type="predicted"/>
<dbReference type="EMBL" id="CP046904">
    <property type="protein sequence ID" value="QGZ38221.1"/>
    <property type="molecule type" value="Genomic_DNA"/>
</dbReference>
<dbReference type="RefSeq" id="WP_145873872.1">
    <property type="nucleotide sequence ID" value="NZ_CP046904.1"/>
</dbReference>
<dbReference type="OrthoDB" id="266253at2"/>
<sequence>MSDCDCNGACACACADCGGAATTPPVAYNPPGQDRIAYRAGTYRSFYGRMVAGLSGQQAGPLRQLHTRERGDPSIALLDAWAVAADILSFYNERIANEAYLRTATERRSVLELARLTGYRLRPGVAASVYLAYQLDANAGALTIPVGTRSQSVPGPGEQMQTFETAEPLEARARWNAIRPRLTQPQLRSAADIVDQPLYLRGVSTRLKVNDALLVDFGMGGQHDFHYYRVGSVALDEAAGRTRIGLRAWSGGAGTQSLALPGWLQLSFTSIDTLIRQLGRLPNLQPRNALRLRRDPAQAFVGGADVYPQLLKNFQPALDARLYDALVNAPVAQPVPVRVYALRVAAPLFAHNAPHQPAPGLENHMVLEPPDYVVPTITNTWGPFADLPGDGPDGLPHIALDRVYDTVRADADSWVVVDRPFVDGFSDAPDVPAGVSVHRVGNVRTATMSTPAGAALEVTQLDVESAWLRDLGDRDRMESVLESTAALRGTRVYAQSEPLELAEEPLAEELGDERGRIGEIELDGLYDGLKPGRWLFVNGERSDMGDVRNVAATELVMLAAVRNGVRMTAGDTGGGKEPPPPEPLPGERIHTFITLAEPLAYRYRRASVTLQANVVRATHGETRHEVLGGGDPTKAFQQLALKQGPLTHVAASTETGADSTLAVRVNGLLWHEHVALVADGQDARAYVTRRNDAEQTSVVFGDGMHGQRPPGGADNIRAVYRSGIGVSGNVGAGQITLATDKPLGVAGVVNPLRASGGADPDRLEQARRNAPLAVMTLGRLVSVRDYADFARAFAGIGKATATQQRSAGRAAVVVTIAGIDDQPVDPNSDLFRNLLAALRRLGDPQLPLRLQLCEALALTVRARVALQPDYAWEDVAPRIRAALYDAHGFERRKIGQGVVDSAIVATIQQVRGVAYALVQVRTYTQGELVAGLTPATPAGINRVEPAQIAYLTPKVPDTVILELLP</sequence>
<dbReference type="NCBIfam" id="TIGR02243">
    <property type="entry name" value="putative baseplate assembly protein"/>
    <property type="match status" value="1"/>
</dbReference>
<reference evidence="2 3" key="1">
    <citation type="journal article" date="2015" name="Stand. Genomic Sci.">
        <title>Genomic Encyclopedia of Bacterial and Archaeal Type Strains, Phase III: the genomes of soil and plant-associated and newly described type strains.</title>
        <authorList>
            <person name="Whitman W.B."/>
            <person name="Woyke T."/>
            <person name="Klenk H.P."/>
            <person name="Zhou Y."/>
            <person name="Lilburn T.G."/>
            <person name="Beck B.J."/>
            <person name="De Vos P."/>
            <person name="Vandamme P."/>
            <person name="Eisen J.A."/>
            <person name="Garrity G."/>
            <person name="Hugenholtz P."/>
            <person name="Kyrpides N.C."/>
        </authorList>
    </citation>
    <scope>NUCLEOTIDE SEQUENCE [LARGE SCALE GENOMIC DNA]</scope>
    <source>
        <strain evidence="2 3">CGMCC 1.10685</strain>
    </source>
</reference>
<evidence type="ECO:0000313" key="4">
    <source>
        <dbReference type="Proteomes" id="UP000437862"/>
    </source>
</evidence>
<gene>
    <name evidence="1" type="ORF">GO485_03585</name>
    <name evidence="2" type="ORF">IP92_01479</name>
</gene>
<evidence type="ECO:0000313" key="1">
    <source>
        <dbReference type="EMBL" id="QGZ38221.1"/>
    </source>
</evidence>
<dbReference type="InterPro" id="IPR011749">
    <property type="entry name" value="CHP02243"/>
</dbReference>